<comment type="caution">
    <text evidence="2">The sequence shown here is derived from an EMBL/GenBank/DDBJ whole genome shotgun (WGS) entry which is preliminary data.</text>
</comment>
<keyword evidence="2" id="KW-0808">Transferase</keyword>
<dbReference type="PANTHER" id="PTHR32309:SF13">
    <property type="entry name" value="FERRIC ENTEROBACTIN TRANSPORT PROTEIN FEPE"/>
    <property type="match status" value="1"/>
</dbReference>
<keyword evidence="1" id="KW-1133">Transmembrane helix</keyword>
<dbReference type="Gene3D" id="3.40.50.300">
    <property type="entry name" value="P-loop containing nucleotide triphosphate hydrolases"/>
    <property type="match status" value="1"/>
</dbReference>
<protein>
    <submittedName>
        <fullName evidence="2">Cryptic autophosphorylating protein tyrosine kinase Etk</fullName>
    </submittedName>
</protein>
<dbReference type="InterPro" id="IPR027417">
    <property type="entry name" value="P-loop_NTPase"/>
</dbReference>
<reference evidence="2 3" key="1">
    <citation type="journal article" date="2013" name="Genome Announc.">
        <title>Draft Genome Sequence of Arthrobacter gangotriensis Strain Lz1yT, Isolated from a Penguin Rookery Soil Sample Collected in Antarctica, near the Indian Station Dakshin Gangotri.</title>
        <authorList>
            <person name="Shivaji S."/>
            <person name="Ara S."/>
            <person name="Bandi S."/>
            <person name="Singh A."/>
            <person name="Kumar Pinnaka A."/>
        </authorList>
    </citation>
    <scope>NUCLEOTIDE SEQUENCE [LARGE SCALE GENOMIC DNA]</scope>
    <source>
        <strain evidence="2 3">Lz1y</strain>
    </source>
</reference>
<organism evidence="2 3">
    <name type="scientific">Paeniglutamicibacter gangotriensis Lz1y</name>
    <dbReference type="NCBI Taxonomy" id="1276920"/>
    <lineage>
        <taxon>Bacteria</taxon>
        <taxon>Bacillati</taxon>
        <taxon>Actinomycetota</taxon>
        <taxon>Actinomycetes</taxon>
        <taxon>Micrococcales</taxon>
        <taxon>Micrococcaceae</taxon>
        <taxon>Paeniglutamicibacter</taxon>
    </lineage>
</organism>
<accession>M7MSL0</accession>
<dbReference type="GO" id="GO:0005886">
    <property type="term" value="C:plasma membrane"/>
    <property type="evidence" value="ECO:0007669"/>
    <property type="project" value="TreeGrafter"/>
</dbReference>
<name>M7MSL0_9MICC</name>
<dbReference type="AlphaFoldDB" id="M7MSL0"/>
<evidence type="ECO:0000313" key="3">
    <source>
        <dbReference type="Proteomes" id="UP000012015"/>
    </source>
</evidence>
<dbReference type="STRING" id="1276920.ADIAG_01381"/>
<dbReference type="GO" id="GO:0004713">
    <property type="term" value="F:protein tyrosine kinase activity"/>
    <property type="evidence" value="ECO:0007669"/>
    <property type="project" value="TreeGrafter"/>
</dbReference>
<keyword evidence="3" id="KW-1185">Reference proteome</keyword>
<feature type="transmembrane region" description="Helical" evidence="1">
    <location>
        <begin position="169"/>
        <end position="190"/>
    </location>
</feature>
<dbReference type="PATRIC" id="fig|1276920.7.peg.1377"/>
<dbReference type="PANTHER" id="PTHR32309">
    <property type="entry name" value="TYROSINE-PROTEIN KINASE"/>
    <property type="match status" value="1"/>
</dbReference>
<dbReference type="EMBL" id="AOCK01000003">
    <property type="protein sequence ID" value="EMQ99387.1"/>
    <property type="molecule type" value="Genomic_DNA"/>
</dbReference>
<dbReference type="InterPro" id="IPR050445">
    <property type="entry name" value="Bact_polysacc_biosynth/exp"/>
</dbReference>
<dbReference type="SUPFAM" id="SSF52540">
    <property type="entry name" value="P-loop containing nucleoside triphosphate hydrolases"/>
    <property type="match status" value="1"/>
</dbReference>
<gene>
    <name evidence="2" type="ORF">ADIAG_01381</name>
</gene>
<dbReference type="eggNOG" id="COG3206">
    <property type="taxonomic scope" value="Bacteria"/>
</dbReference>
<dbReference type="Proteomes" id="UP000012015">
    <property type="component" value="Unassembled WGS sequence"/>
</dbReference>
<keyword evidence="2" id="KW-0418">Kinase</keyword>
<evidence type="ECO:0000256" key="1">
    <source>
        <dbReference type="SAM" id="Phobius"/>
    </source>
</evidence>
<sequence length="449" mass="47319">MTTESGVVLTDDVIDSAIVAAQIPGATRESIRRNTGAVVPSNSQVMDVTFTHPDPEIAQRGAQAVTQSFMDFRTQRAQSVINSQSELLQSRESSVNTLLQAANKAYDVARSGNEAGASLIDLEQQVRLYAQELANVKVDRTTTETSSIDPGTIVGPASLPTDSIGIDPLMLAAAVFAGLLALGFVATLVVEHEDKRIWEADDLARHLAPPVLAVLADPRKEKGAARGAGHTGVIEQYLRITPVIASQISTPGSLSLVGNQSGDEIHSIGMGLGAAFAATGRRVCVVSTSRRPGELESVRGLSDVLADGVILRDVIKVEKFEQGHLTVMGCGTKPEQLPVLLQSEALHHLKDHLSSGYDLVIFVVHQTSSSVASAVSSATDKCILTAATGRDTVTAIIARANYLELRGSATSGVLLYSSSWVSASGSELSAEVSAKSQEMHGLGPQRAQR</sequence>
<keyword evidence="1" id="KW-0812">Transmembrane</keyword>
<evidence type="ECO:0000313" key="2">
    <source>
        <dbReference type="EMBL" id="EMQ99387.1"/>
    </source>
</evidence>
<keyword evidence="1" id="KW-0472">Membrane</keyword>
<proteinExistence type="predicted"/>